<evidence type="ECO:0000256" key="8">
    <source>
        <dbReference type="ARBA" id="ARBA00037998"/>
    </source>
</evidence>
<dbReference type="GO" id="GO:0015658">
    <property type="term" value="F:branched-chain amino acid transmembrane transporter activity"/>
    <property type="evidence" value="ECO:0007669"/>
    <property type="project" value="InterPro"/>
</dbReference>
<keyword evidence="4" id="KW-0812">Transmembrane</keyword>
<keyword evidence="2" id="KW-0813">Transport</keyword>
<dbReference type="STRING" id="1045774.SAMN05421872_11459"/>
<sequence>MDLFLTYTLVGLVMGAVYAIAASGLVLTYTTSGVFNFAHGAQAMLSAFLYWQLSVGWGLPVPVAFVLVVLVFGPLTGVLLHKTLMHGLRDVAEVTKVVVTVAVLLGMVSLSQWIWNPTEARSVAMLWGNSTSFELLGVRIRYHELLCLVAAAALAIGLRLLFTRSRVGVTMRAVVDDPDLLRLNGYNPDRVAMASWAVGASLAALAGVLVTPVAGGSLEANTLTLLVIDTFAAAMFGRLRSIPRTFVGALFLGLASTYLLGYAPTDWDWIGNVKTALPMIVLFLVLLVLPQDRLRGAQQRTRERTRVPSVRFAAGWAVAFVAIMFVITKIANPLMLGPWTAALAFSIIALSLVPLTGYAGEINLVPLSFGAIAVIVAYHTGVSGTGLDATLAWKGLLIGTVAAALVGGLVALPALRLRGLYLALATMAFGGLVSTLVLSEVTPRDWPIWGENTIFPAAVIAMPHLDAGPLDLDDEATFLMALAVLFAVLGVALVALRNSGYGRRLAAMKDSPAAAAMLGQSLVRLKLSVFMLSAAIAGLGCILMASAVGSVAPDNFLIVASLALVMLTVVGGVSYVSGALFGGFMVGMGFSLINGTFGNLEAGSDMYAGLFGSLSHVFAIAIALTGIGVNRNPSGIVNDICESYRPLRNARPVLYVGVAAGLVLLGLNWVEVIGDWSFAIGIFCVVVLLPVLGRIWMPERVLTESELAEHRSRAAVVPPELRALDGPLDPEERYDLDTYLGLPARALPALDETPSDLEATRV</sequence>
<reference evidence="9 10" key="1">
    <citation type="submission" date="2016-10" db="EMBL/GenBank/DDBJ databases">
        <authorList>
            <person name="de Groot N.N."/>
        </authorList>
    </citation>
    <scope>NUCLEOTIDE SEQUENCE [LARGE SCALE GENOMIC DNA]</scope>
    <source>
        <strain evidence="9 10">CGMCC 4.6858</strain>
    </source>
</reference>
<keyword evidence="7" id="KW-0472">Membrane</keyword>
<dbReference type="AlphaFoldDB" id="A0A1G6ZV37"/>
<dbReference type="InterPro" id="IPR043428">
    <property type="entry name" value="LivM-like"/>
</dbReference>
<evidence type="ECO:0000256" key="6">
    <source>
        <dbReference type="ARBA" id="ARBA00022989"/>
    </source>
</evidence>
<dbReference type="RefSeq" id="WP_090860420.1">
    <property type="nucleotide sequence ID" value="NZ_FMZM01000014.1"/>
</dbReference>
<evidence type="ECO:0000256" key="4">
    <source>
        <dbReference type="ARBA" id="ARBA00022692"/>
    </source>
</evidence>
<organism evidence="9 10">
    <name type="scientific">Nocardioides lianchengensis</name>
    <dbReference type="NCBI Taxonomy" id="1045774"/>
    <lineage>
        <taxon>Bacteria</taxon>
        <taxon>Bacillati</taxon>
        <taxon>Actinomycetota</taxon>
        <taxon>Actinomycetes</taxon>
        <taxon>Propionibacteriales</taxon>
        <taxon>Nocardioidaceae</taxon>
        <taxon>Nocardioides</taxon>
    </lineage>
</organism>
<dbReference type="EMBL" id="FMZM01000014">
    <property type="protein sequence ID" value="SDE06401.1"/>
    <property type="molecule type" value="Genomic_DNA"/>
</dbReference>
<dbReference type="InterPro" id="IPR052157">
    <property type="entry name" value="BCAA_transport_permease"/>
</dbReference>
<dbReference type="PANTHER" id="PTHR11795">
    <property type="entry name" value="BRANCHED-CHAIN AMINO ACID TRANSPORT SYSTEM PERMEASE PROTEIN LIVH"/>
    <property type="match status" value="1"/>
</dbReference>
<keyword evidence="3" id="KW-1003">Cell membrane</keyword>
<dbReference type="OrthoDB" id="3572933at2"/>
<dbReference type="InterPro" id="IPR001851">
    <property type="entry name" value="ABC_transp_permease"/>
</dbReference>
<name>A0A1G6ZV37_9ACTN</name>
<dbReference type="GO" id="GO:0005886">
    <property type="term" value="C:plasma membrane"/>
    <property type="evidence" value="ECO:0007669"/>
    <property type="project" value="UniProtKB-SubCell"/>
</dbReference>
<proteinExistence type="inferred from homology"/>
<protein>
    <submittedName>
        <fullName evidence="9">Branched-chain amino acid ABC-type transport system, permease component</fullName>
    </submittedName>
</protein>
<dbReference type="Proteomes" id="UP000199034">
    <property type="component" value="Unassembled WGS sequence"/>
</dbReference>
<gene>
    <name evidence="9" type="ORF">SAMN05421872_11459</name>
</gene>
<dbReference type="CDD" id="cd06582">
    <property type="entry name" value="TM_PBP1_LivH_like"/>
    <property type="match status" value="1"/>
</dbReference>
<dbReference type="PANTHER" id="PTHR11795:SF450">
    <property type="entry name" value="ABC TRANSPORTER PERMEASE PROTEIN"/>
    <property type="match status" value="1"/>
</dbReference>
<evidence type="ECO:0000313" key="10">
    <source>
        <dbReference type="Proteomes" id="UP000199034"/>
    </source>
</evidence>
<comment type="subcellular location">
    <subcellularLocation>
        <location evidence="1">Cell membrane</location>
        <topology evidence="1">Multi-pass membrane protein</topology>
    </subcellularLocation>
</comment>
<accession>A0A1G6ZV37</accession>
<keyword evidence="5" id="KW-0029">Amino-acid transport</keyword>
<dbReference type="Pfam" id="PF02653">
    <property type="entry name" value="BPD_transp_2"/>
    <property type="match status" value="2"/>
</dbReference>
<keyword evidence="6" id="KW-1133">Transmembrane helix</keyword>
<evidence type="ECO:0000256" key="7">
    <source>
        <dbReference type="ARBA" id="ARBA00023136"/>
    </source>
</evidence>
<evidence type="ECO:0000256" key="1">
    <source>
        <dbReference type="ARBA" id="ARBA00004651"/>
    </source>
</evidence>
<dbReference type="CDD" id="cd06581">
    <property type="entry name" value="TM_PBP1_LivM_like"/>
    <property type="match status" value="1"/>
</dbReference>
<comment type="similarity">
    <text evidence="8">Belongs to the binding-protein-dependent transport system permease family. LivHM subfamily.</text>
</comment>
<dbReference type="GO" id="GO:0006865">
    <property type="term" value="P:amino acid transport"/>
    <property type="evidence" value="ECO:0007669"/>
    <property type="project" value="UniProtKB-KW"/>
</dbReference>
<evidence type="ECO:0000256" key="3">
    <source>
        <dbReference type="ARBA" id="ARBA00022475"/>
    </source>
</evidence>
<evidence type="ECO:0000256" key="5">
    <source>
        <dbReference type="ARBA" id="ARBA00022970"/>
    </source>
</evidence>
<evidence type="ECO:0000313" key="9">
    <source>
        <dbReference type="EMBL" id="SDE06401.1"/>
    </source>
</evidence>
<evidence type="ECO:0000256" key="2">
    <source>
        <dbReference type="ARBA" id="ARBA00022448"/>
    </source>
</evidence>
<keyword evidence="10" id="KW-1185">Reference proteome</keyword>